<dbReference type="Proteomes" id="UP000041254">
    <property type="component" value="Unassembled WGS sequence"/>
</dbReference>
<name>A0A0G4GEY9_VITBC</name>
<evidence type="ECO:0008006" key="5">
    <source>
        <dbReference type="Google" id="ProtNLM"/>
    </source>
</evidence>
<feature type="signal peptide" evidence="2">
    <location>
        <begin position="1"/>
        <end position="27"/>
    </location>
</feature>
<evidence type="ECO:0000313" key="4">
    <source>
        <dbReference type="Proteomes" id="UP000041254"/>
    </source>
</evidence>
<feature type="region of interest" description="Disordered" evidence="1">
    <location>
        <begin position="39"/>
        <end position="110"/>
    </location>
</feature>
<evidence type="ECO:0000313" key="3">
    <source>
        <dbReference type="EMBL" id="CEM28072.1"/>
    </source>
</evidence>
<evidence type="ECO:0000256" key="1">
    <source>
        <dbReference type="SAM" id="MobiDB-lite"/>
    </source>
</evidence>
<reference evidence="3 4" key="1">
    <citation type="submission" date="2014-11" db="EMBL/GenBank/DDBJ databases">
        <authorList>
            <person name="Zhu J."/>
            <person name="Qi W."/>
            <person name="Song R."/>
        </authorList>
    </citation>
    <scope>NUCLEOTIDE SEQUENCE [LARGE SCALE GENOMIC DNA]</scope>
</reference>
<feature type="compositionally biased region" description="Pro residues" evidence="1">
    <location>
        <begin position="64"/>
        <end position="76"/>
    </location>
</feature>
<proteinExistence type="predicted"/>
<dbReference type="VEuPathDB" id="CryptoDB:Vbra_17590"/>
<keyword evidence="2" id="KW-0732">Signal</keyword>
<dbReference type="AlphaFoldDB" id="A0A0G4GEY9"/>
<feature type="region of interest" description="Disordered" evidence="1">
    <location>
        <begin position="199"/>
        <end position="267"/>
    </location>
</feature>
<gene>
    <name evidence="3" type="ORF">Vbra_17590</name>
</gene>
<dbReference type="InParanoid" id="A0A0G4GEY9"/>
<organism evidence="3 4">
    <name type="scientific">Vitrella brassicaformis (strain CCMP3155)</name>
    <dbReference type="NCBI Taxonomy" id="1169540"/>
    <lineage>
        <taxon>Eukaryota</taxon>
        <taxon>Sar</taxon>
        <taxon>Alveolata</taxon>
        <taxon>Colpodellida</taxon>
        <taxon>Vitrellaceae</taxon>
        <taxon>Vitrella</taxon>
    </lineage>
</organism>
<feature type="compositionally biased region" description="Low complexity" evidence="1">
    <location>
        <begin position="220"/>
        <end position="232"/>
    </location>
</feature>
<protein>
    <recommendedName>
        <fullName evidence="5">Dickkopf N-terminal cysteine-rich domain-containing protein</fullName>
    </recommendedName>
</protein>
<evidence type="ECO:0000256" key="2">
    <source>
        <dbReference type="SAM" id="SignalP"/>
    </source>
</evidence>
<feature type="chain" id="PRO_5005189912" description="Dickkopf N-terminal cysteine-rich domain-containing protein" evidence="2">
    <location>
        <begin position="28"/>
        <end position="267"/>
    </location>
</feature>
<sequence>MRSTCLSAPAATALLLLITSAVLLCAAIPSDASPALTRSLQDDTQALKGTGAGGQDKGEKQQPAPAPAKPQPPKAQPPSEQQSPAKQQPPKQGDHNATRPANDADSDPLEDFTTCGDNSPCTDPGFHCRPSGSSAGQSRCVRCCDTERSPCPSAFFCGSASQDGFCGLGQCKNRRKINDSCSRFSQCLSGTCKDAKCVAHQPPNEGPGNRGKDKGGKGKGVPTDGTGKGKTPSPQQPKPKADGAAGGKGKEKQQEWEGQGQGEGWEA</sequence>
<keyword evidence="4" id="KW-1185">Reference proteome</keyword>
<feature type="compositionally biased region" description="Low complexity" evidence="1">
    <location>
        <begin position="77"/>
        <end position="91"/>
    </location>
</feature>
<accession>A0A0G4GEY9</accession>
<dbReference type="EMBL" id="CDMY01000646">
    <property type="protein sequence ID" value="CEM28072.1"/>
    <property type="molecule type" value="Genomic_DNA"/>
</dbReference>